<evidence type="ECO:0000259" key="2">
    <source>
        <dbReference type="Pfam" id="PF08327"/>
    </source>
</evidence>
<name>A0ABS8PH41_9PSEU</name>
<feature type="domain" description="Activator of Hsp90 ATPase homologue 1/2-like C-terminal" evidence="2">
    <location>
        <begin position="15"/>
        <end position="159"/>
    </location>
</feature>
<dbReference type="Proteomes" id="UP001199469">
    <property type="component" value="Unassembled WGS sequence"/>
</dbReference>
<accession>A0ABS8PH41</accession>
<dbReference type="SUPFAM" id="SSF55961">
    <property type="entry name" value="Bet v1-like"/>
    <property type="match status" value="1"/>
</dbReference>
<dbReference type="InterPro" id="IPR023393">
    <property type="entry name" value="START-like_dom_sf"/>
</dbReference>
<comment type="caution">
    <text evidence="3">The sequence shown here is derived from an EMBL/GenBank/DDBJ whole genome shotgun (WGS) entry which is preliminary data.</text>
</comment>
<evidence type="ECO:0000256" key="1">
    <source>
        <dbReference type="ARBA" id="ARBA00006817"/>
    </source>
</evidence>
<dbReference type="Pfam" id="PF08327">
    <property type="entry name" value="AHSA1"/>
    <property type="match status" value="1"/>
</dbReference>
<comment type="similarity">
    <text evidence="1">Belongs to the AHA1 family.</text>
</comment>
<dbReference type="RefSeq" id="WP_230738585.1">
    <property type="nucleotide sequence ID" value="NZ_JAJNDB010000006.1"/>
</dbReference>
<protein>
    <submittedName>
        <fullName evidence="3">SRPBCC domain-containing protein</fullName>
    </submittedName>
</protein>
<organism evidence="3 4">
    <name type="scientific">Actinomycetospora endophytica</name>
    <dbReference type="NCBI Taxonomy" id="2291215"/>
    <lineage>
        <taxon>Bacteria</taxon>
        <taxon>Bacillati</taxon>
        <taxon>Actinomycetota</taxon>
        <taxon>Actinomycetes</taxon>
        <taxon>Pseudonocardiales</taxon>
        <taxon>Pseudonocardiaceae</taxon>
        <taxon>Actinomycetospora</taxon>
    </lineage>
</organism>
<dbReference type="InterPro" id="IPR013538">
    <property type="entry name" value="ASHA1/2-like_C"/>
</dbReference>
<sequence>MNNSTKCTVSRMVAAPRQSVFDILANPRAHADLDGSSTVASSESPRITERGQVFVMDMYREDLGHYRSRNIVTEFVHGERIAWAPELDRSYECWLVEQFADITTGGHTYTYALRETAGGTEVTQIYDWSGVTDPRFAAFCPFVSDQRLTETLENLARVVERAPTGTT</sequence>
<gene>
    <name evidence="3" type="ORF">LQ327_25370</name>
</gene>
<dbReference type="EMBL" id="JAJNDB010000006">
    <property type="protein sequence ID" value="MCD2196706.1"/>
    <property type="molecule type" value="Genomic_DNA"/>
</dbReference>
<keyword evidence="4" id="KW-1185">Reference proteome</keyword>
<reference evidence="3 4" key="1">
    <citation type="submission" date="2021-11" db="EMBL/GenBank/DDBJ databases">
        <title>Draft genome sequence of Actinomycetospora sp. SF1 isolated from the rhizosphere soil.</title>
        <authorList>
            <person name="Duangmal K."/>
            <person name="Chantavorakit T."/>
        </authorList>
    </citation>
    <scope>NUCLEOTIDE SEQUENCE [LARGE SCALE GENOMIC DNA]</scope>
    <source>
        <strain evidence="3 4">TBRC 5722</strain>
    </source>
</reference>
<dbReference type="Gene3D" id="3.30.530.20">
    <property type="match status" value="1"/>
</dbReference>
<evidence type="ECO:0000313" key="3">
    <source>
        <dbReference type="EMBL" id="MCD2196706.1"/>
    </source>
</evidence>
<evidence type="ECO:0000313" key="4">
    <source>
        <dbReference type="Proteomes" id="UP001199469"/>
    </source>
</evidence>
<proteinExistence type="inferred from homology"/>